<dbReference type="InterPro" id="IPR011009">
    <property type="entry name" value="Kinase-like_dom_sf"/>
</dbReference>
<name>A0ABS7RHN6_9ACTN</name>
<dbReference type="Proteomes" id="UP000754710">
    <property type="component" value="Unassembled WGS sequence"/>
</dbReference>
<dbReference type="PANTHER" id="PTHR21310">
    <property type="entry name" value="AMINOGLYCOSIDE PHOSPHOTRANSFERASE-RELATED-RELATED"/>
    <property type="match status" value="1"/>
</dbReference>
<dbReference type="SUPFAM" id="SSF56112">
    <property type="entry name" value="Protein kinase-like (PK-like)"/>
    <property type="match status" value="1"/>
</dbReference>
<sequence>MTVHELEGGWDSRARIVDGRWLERRPRRPEVETRLVQETRLLPWLAPQLPARVPVPVVVTRHPLVVRHELVQGEPAAALTAAQAAACGRFLAALHTVDVDGAVAHGTTDAGPAHDEHLAVLDRFRADVLPRLTPTERTAGAALLDRLSTPPPGPALVHADVGPVHLLVDGDALSGVIDWSDAHVGDPAKDLAWLVHGSGQGEAVARAYGADAATLSRSHDWHLLGPWYEVTYGLDTDQPDLVASGIAGVRTRLNAP</sequence>
<keyword evidence="3" id="KW-1185">Reference proteome</keyword>
<proteinExistence type="predicted"/>
<feature type="domain" description="Aminoglycoside phosphotransferase" evidence="1">
    <location>
        <begin position="3"/>
        <end position="213"/>
    </location>
</feature>
<dbReference type="Gene3D" id="3.90.1200.10">
    <property type="match status" value="1"/>
</dbReference>
<gene>
    <name evidence="2" type="ORF">K1X13_05590</name>
</gene>
<evidence type="ECO:0000259" key="1">
    <source>
        <dbReference type="Pfam" id="PF01636"/>
    </source>
</evidence>
<dbReference type="Pfam" id="PF01636">
    <property type="entry name" value="APH"/>
    <property type="match status" value="1"/>
</dbReference>
<dbReference type="EMBL" id="JAIEZQ010000001">
    <property type="protein sequence ID" value="MBY9074291.1"/>
    <property type="molecule type" value="Genomic_DNA"/>
</dbReference>
<accession>A0ABS7RHN6</accession>
<protein>
    <submittedName>
        <fullName evidence="2">Phosphotransferase</fullName>
    </submittedName>
</protein>
<organism evidence="2 3">
    <name type="scientific">Nocardioides jiangsuensis</name>
    <dbReference type="NCBI Taxonomy" id="2866161"/>
    <lineage>
        <taxon>Bacteria</taxon>
        <taxon>Bacillati</taxon>
        <taxon>Actinomycetota</taxon>
        <taxon>Actinomycetes</taxon>
        <taxon>Propionibacteriales</taxon>
        <taxon>Nocardioidaceae</taxon>
        <taxon>Nocardioides</taxon>
    </lineage>
</organism>
<dbReference type="Gene3D" id="3.30.200.20">
    <property type="entry name" value="Phosphorylase Kinase, domain 1"/>
    <property type="match status" value="1"/>
</dbReference>
<dbReference type="InterPro" id="IPR051678">
    <property type="entry name" value="AGP_Transferase"/>
</dbReference>
<evidence type="ECO:0000313" key="2">
    <source>
        <dbReference type="EMBL" id="MBY9074291.1"/>
    </source>
</evidence>
<comment type="caution">
    <text evidence="2">The sequence shown here is derived from an EMBL/GenBank/DDBJ whole genome shotgun (WGS) entry which is preliminary data.</text>
</comment>
<reference evidence="2 3" key="1">
    <citation type="submission" date="2021-08" db="EMBL/GenBank/DDBJ databases">
        <title>Nocardioides bacterium WL0053 sp. nov., isolated from the sediment.</title>
        <authorList>
            <person name="Wang L."/>
            <person name="Zhang D."/>
            <person name="Zhang A."/>
        </authorList>
    </citation>
    <scope>NUCLEOTIDE SEQUENCE [LARGE SCALE GENOMIC DNA]</scope>
    <source>
        <strain evidence="2 3">WL0053</strain>
    </source>
</reference>
<dbReference type="RefSeq" id="WP_221023989.1">
    <property type="nucleotide sequence ID" value="NZ_JAIEZQ010000001.1"/>
</dbReference>
<dbReference type="InterPro" id="IPR002575">
    <property type="entry name" value="Aminoglycoside_PTrfase"/>
</dbReference>
<evidence type="ECO:0000313" key="3">
    <source>
        <dbReference type="Proteomes" id="UP000754710"/>
    </source>
</evidence>